<protein>
    <recommendedName>
        <fullName evidence="2">Metallo-beta-lactamase domain-containing protein</fullName>
    </recommendedName>
</protein>
<name>X1QTR8_9ZZZZ</name>
<dbReference type="InterPro" id="IPR036866">
    <property type="entry name" value="RibonucZ/Hydroxyglut_hydro"/>
</dbReference>
<reference evidence="1" key="1">
    <citation type="journal article" date="2014" name="Front. Microbiol.">
        <title>High frequency of phylogenetically diverse reductive dehalogenase-homologous genes in deep subseafloor sedimentary metagenomes.</title>
        <authorList>
            <person name="Kawai M."/>
            <person name="Futagami T."/>
            <person name="Toyoda A."/>
            <person name="Takaki Y."/>
            <person name="Nishi S."/>
            <person name="Hori S."/>
            <person name="Arai W."/>
            <person name="Tsubouchi T."/>
            <person name="Morono Y."/>
            <person name="Uchiyama I."/>
            <person name="Ito T."/>
            <person name="Fujiyama A."/>
            <person name="Inagaki F."/>
            <person name="Takami H."/>
        </authorList>
    </citation>
    <scope>NUCLEOTIDE SEQUENCE</scope>
    <source>
        <strain evidence="1">Expedition CK06-06</strain>
    </source>
</reference>
<organism evidence="1">
    <name type="scientific">marine sediment metagenome</name>
    <dbReference type="NCBI Taxonomy" id="412755"/>
    <lineage>
        <taxon>unclassified sequences</taxon>
        <taxon>metagenomes</taxon>
        <taxon>ecological metagenomes</taxon>
    </lineage>
</organism>
<gene>
    <name evidence="1" type="ORF">S06H3_63475</name>
</gene>
<accession>X1QTR8</accession>
<dbReference type="Gene3D" id="3.60.15.10">
    <property type="entry name" value="Ribonuclease Z/Hydroxyacylglutathione hydrolase-like"/>
    <property type="match status" value="1"/>
</dbReference>
<feature type="non-terminal residue" evidence="1">
    <location>
        <position position="69"/>
    </location>
</feature>
<proteinExistence type="predicted"/>
<evidence type="ECO:0008006" key="2">
    <source>
        <dbReference type="Google" id="ProtNLM"/>
    </source>
</evidence>
<sequence length="69" mass="7796">MISRAKKFALFLLGFLFFANILAWIAVFEFSKPKVLEVCFFDVGQGDAIFIETSERYQILIDGGANSKI</sequence>
<comment type="caution">
    <text evidence="1">The sequence shown here is derived from an EMBL/GenBank/DDBJ whole genome shotgun (WGS) entry which is preliminary data.</text>
</comment>
<dbReference type="EMBL" id="BARV01042111">
    <property type="protein sequence ID" value="GAI46669.1"/>
    <property type="molecule type" value="Genomic_DNA"/>
</dbReference>
<dbReference type="AlphaFoldDB" id="X1QTR8"/>
<evidence type="ECO:0000313" key="1">
    <source>
        <dbReference type="EMBL" id="GAI46669.1"/>
    </source>
</evidence>